<keyword evidence="1" id="KW-0812">Transmembrane</keyword>
<dbReference type="InterPro" id="IPR007795">
    <property type="entry name" value="T7SS_EccB"/>
</dbReference>
<organism evidence="2 3">
    <name type="scientific">Paractinoplanes lichenicola</name>
    <dbReference type="NCBI Taxonomy" id="2802976"/>
    <lineage>
        <taxon>Bacteria</taxon>
        <taxon>Bacillati</taxon>
        <taxon>Actinomycetota</taxon>
        <taxon>Actinomycetes</taxon>
        <taxon>Micromonosporales</taxon>
        <taxon>Micromonosporaceae</taxon>
        <taxon>Paractinoplanes</taxon>
    </lineage>
</organism>
<protein>
    <submittedName>
        <fullName evidence="2">Type VII secretion protein EccB</fullName>
    </submittedName>
</protein>
<gene>
    <name evidence="2" type="primary">eccB</name>
    <name evidence="2" type="ORF">JKJ07_02745</name>
</gene>
<evidence type="ECO:0000256" key="1">
    <source>
        <dbReference type="SAM" id="Phobius"/>
    </source>
</evidence>
<evidence type="ECO:0000313" key="3">
    <source>
        <dbReference type="Proteomes" id="UP000598996"/>
    </source>
</evidence>
<reference evidence="2 3" key="1">
    <citation type="submission" date="2021-01" db="EMBL/GenBank/DDBJ databases">
        <title>Actinoplanes sp. nov. LDG1-01 isolated from lichen.</title>
        <authorList>
            <person name="Saeng-In P."/>
            <person name="Phongsopitanun W."/>
            <person name="Kanchanasin P."/>
            <person name="Yuki M."/>
            <person name="Kudo T."/>
            <person name="Ohkuma M."/>
            <person name="Tanasupawat S."/>
        </authorList>
    </citation>
    <scope>NUCLEOTIDE SEQUENCE [LARGE SCALE GENOMIC DNA]</scope>
    <source>
        <strain evidence="2 3">LDG1-01</strain>
    </source>
</reference>
<dbReference type="Pfam" id="PF05108">
    <property type="entry name" value="T7SS_ESX1_EccB"/>
    <property type="match status" value="1"/>
</dbReference>
<name>A0ABS1VFF2_9ACTN</name>
<keyword evidence="3" id="KW-1185">Reference proteome</keyword>
<proteinExistence type="predicted"/>
<dbReference type="NCBIfam" id="TIGR03919">
    <property type="entry name" value="T7SS_EccB"/>
    <property type="match status" value="1"/>
</dbReference>
<keyword evidence="1" id="KW-1133">Transmembrane helix</keyword>
<accession>A0ABS1VFF2</accession>
<keyword evidence="1" id="KW-0472">Membrane</keyword>
<dbReference type="InterPro" id="IPR044857">
    <property type="entry name" value="T7SS_EccB_R1"/>
</dbReference>
<dbReference type="Gene3D" id="3.30.2390.20">
    <property type="entry name" value="Type VII secretion system EccB, repeat 1 domain"/>
    <property type="match status" value="1"/>
</dbReference>
<feature type="transmembrane region" description="Helical" evidence="1">
    <location>
        <begin position="41"/>
        <end position="61"/>
    </location>
</feature>
<dbReference type="EMBL" id="JAENHO010000001">
    <property type="protein sequence ID" value="MBL7253221.1"/>
    <property type="molecule type" value="Genomic_DNA"/>
</dbReference>
<sequence length="450" mass="46726">MQTQRDHVHAHTFMMGRLSSALVEGDPTGAEIPGRRAQTGLLVGLILLLLLVGGFAVYGWIVPGGSKAYRQAGAILVEKETGNRYVYLDGALHQTPDLTSAMLIQGGAGKIKLISRNSLKDVPRGLPLGVAGAPQQMPAPEALAKGPWLTCLPGSVVTGKRVAGLGVNLEPETPATPLAEGKFLVVRDPGGTPYLLANYLKYRIDDDAVLVALGAAASNPPAAPAMWLGWLGDGPALAPAAIPGAGTDGPEVGGRPYAVGTLFRQGTDQHFVLRRDGLAPMSRTEFLIADAKTPGPPVQVDPADVVGARRSPDRTLLDRLPDLAALRLADAAGQAVCMQQRPIGPEAFSSTVVLAPAWAAGVWPDGKTTVLAKRGSGMAVLPVPLASKVAAKKISFISDEGTAYRLADQTTVASLKLASTPPVPFPKELLAALPQGPVLSREAVTSLARG</sequence>
<dbReference type="PANTHER" id="PTHR40765:SF2">
    <property type="entry name" value="ESX-2 SECRETION SYSTEM ATPASE ECCB2"/>
    <property type="match status" value="1"/>
</dbReference>
<comment type="caution">
    <text evidence="2">The sequence shown here is derived from an EMBL/GenBank/DDBJ whole genome shotgun (WGS) entry which is preliminary data.</text>
</comment>
<dbReference type="PANTHER" id="PTHR40765">
    <property type="entry name" value="ESX-2 SECRETION SYSTEM ATPASE ECCB2"/>
    <property type="match status" value="1"/>
</dbReference>
<evidence type="ECO:0000313" key="2">
    <source>
        <dbReference type="EMBL" id="MBL7253221.1"/>
    </source>
</evidence>
<dbReference type="Proteomes" id="UP000598996">
    <property type="component" value="Unassembled WGS sequence"/>
</dbReference>
<dbReference type="RefSeq" id="WP_202989548.1">
    <property type="nucleotide sequence ID" value="NZ_JAENHO010000001.1"/>
</dbReference>